<comment type="similarity">
    <text evidence="4">Belongs to the class I-like SAM-binding methyltransferase superfamily. MenG/UbiE family.</text>
</comment>
<dbReference type="InterPro" id="IPR004033">
    <property type="entry name" value="UbiE/COQ5_MeTrFase"/>
</dbReference>
<sequence length="285" mass="31990">MASLQVGLSFPCGPRTSIYRFRNRPVRCTNERRALFSRIAPVYDDVHPVSPLFLLFYFILFHVIYDFFLSEQLNDLLSLGQHRIWKRMAVSWTGAKIGDNVLDLCCGSGDLAFLLSEKVGSSGKVTGVDFSKEQLLIASSRQQLSPKECYQNIEWLEGDATDLPFSDCNFDAITMGYGLRNVIDKLKAMQEMCRILKPGAKASVLDFNKSTQPFVASFQEWMIDNVVLPVASAYGLAKEYEYLKSSIREFLTGKELEELALEAGFSTAKHYEISGGLMGNLVATR</sequence>
<comment type="caution">
    <text evidence="5">The sequence shown here is derived from an EMBL/GenBank/DDBJ whole genome shotgun (WGS) entry which is preliminary data.</text>
</comment>
<keyword evidence="6" id="KW-1185">Reference proteome</keyword>
<dbReference type="GO" id="GO:0009507">
    <property type="term" value="C:chloroplast"/>
    <property type="evidence" value="ECO:0007669"/>
    <property type="project" value="UniProtKB-SubCell"/>
</dbReference>
<evidence type="ECO:0000313" key="5">
    <source>
        <dbReference type="EMBL" id="KAF2286704.1"/>
    </source>
</evidence>
<reference evidence="5 6" key="1">
    <citation type="journal article" date="2020" name="Mol. Plant">
        <title>The Chromosome-Based Rubber Tree Genome Provides New Insights into Spurge Genome Evolution and Rubber Biosynthesis.</title>
        <authorList>
            <person name="Liu J."/>
            <person name="Shi C."/>
            <person name="Shi C.C."/>
            <person name="Li W."/>
            <person name="Zhang Q.J."/>
            <person name="Zhang Y."/>
            <person name="Li K."/>
            <person name="Lu H.F."/>
            <person name="Shi C."/>
            <person name="Zhu S.T."/>
            <person name="Xiao Z.Y."/>
            <person name="Nan H."/>
            <person name="Yue Y."/>
            <person name="Zhu X.G."/>
            <person name="Wu Y."/>
            <person name="Hong X.N."/>
            <person name="Fan G.Y."/>
            <person name="Tong Y."/>
            <person name="Zhang D."/>
            <person name="Mao C.L."/>
            <person name="Liu Y.L."/>
            <person name="Hao S.J."/>
            <person name="Liu W.Q."/>
            <person name="Lv M.Q."/>
            <person name="Zhang H.B."/>
            <person name="Liu Y."/>
            <person name="Hu-Tang G.R."/>
            <person name="Wang J.P."/>
            <person name="Wang J.H."/>
            <person name="Sun Y.H."/>
            <person name="Ni S.B."/>
            <person name="Chen W.B."/>
            <person name="Zhang X.C."/>
            <person name="Jiao Y.N."/>
            <person name="Eichler E.E."/>
            <person name="Li G.H."/>
            <person name="Liu X."/>
            <person name="Gao L.Z."/>
        </authorList>
    </citation>
    <scope>NUCLEOTIDE SEQUENCE [LARGE SCALE GENOMIC DNA]</scope>
    <source>
        <strain evidence="6">cv. GT1</strain>
        <tissue evidence="5">Leaf</tissue>
    </source>
</reference>
<accession>A0A6A6KE59</accession>
<dbReference type="PANTHER" id="PTHR43591">
    <property type="entry name" value="METHYLTRANSFERASE"/>
    <property type="match status" value="1"/>
</dbReference>
<keyword evidence="3 4" id="KW-0949">S-adenosyl-L-methionine</keyword>
<name>A0A6A6KE59_HEVBR</name>
<dbReference type="SUPFAM" id="SSF53335">
    <property type="entry name" value="S-adenosyl-L-methionine-dependent methyltransferases"/>
    <property type="match status" value="1"/>
</dbReference>
<dbReference type="InterPro" id="IPR029063">
    <property type="entry name" value="SAM-dependent_MTases_sf"/>
</dbReference>
<dbReference type="GO" id="GO:0052624">
    <property type="term" value="F:2-phytyl-1,4-naphthoquinone methyltransferase activity"/>
    <property type="evidence" value="ECO:0007669"/>
    <property type="project" value="UniProtKB-UniRule"/>
</dbReference>
<dbReference type="EMBL" id="JAAGAX010000017">
    <property type="protein sequence ID" value="KAF2286704.1"/>
    <property type="molecule type" value="Genomic_DNA"/>
</dbReference>
<evidence type="ECO:0000256" key="4">
    <source>
        <dbReference type="HAMAP-Rule" id="MF_03192"/>
    </source>
</evidence>
<gene>
    <name evidence="4" type="primary">MENG</name>
    <name evidence="5" type="ORF">GH714_023762</name>
</gene>
<protein>
    <recommendedName>
        <fullName evidence="4">2-phytyl-1,4-beta-naphthoquinone methyltransferase, chloroplastic</fullName>
        <ecNumber evidence="4">2.1.1.329</ecNumber>
    </recommendedName>
    <alternativeName>
        <fullName evidence="4">Demethylphylloquinone methyltransferase</fullName>
    </alternativeName>
    <alternativeName>
        <fullName evidence="4">Menaquinone biosynthesis methyltransferase ubiE-like protein</fullName>
    </alternativeName>
</protein>
<dbReference type="HAMAP" id="MF_01813">
    <property type="entry name" value="MenG_UbiE_methyltr"/>
    <property type="match status" value="1"/>
</dbReference>
<evidence type="ECO:0000313" key="6">
    <source>
        <dbReference type="Proteomes" id="UP000467840"/>
    </source>
</evidence>
<dbReference type="NCBIfam" id="TIGR01934">
    <property type="entry name" value="MenG_MenH_UbiE"/>
    <property type="match status" value="1"/>
</dbReference>
<dbReference type="Pfam" id="PF01209">
    <property type="entry name" value="Ubie_methyltran"/>
    <property type="match status" value="1"/>
</dbReference>
<dbReference type="EC" id="2.1.1.329" evidence="4"/>
<dbReference type="InterPro" id="IPR032904">
    <property type="entry name" value="MenG"/>
</dbReference>
<comment type="catalytic activity">
    <reaction evidence="4">
        <text>demethylphylloquinol + S-adenosyl-L-methionine = phylloquinol + S-adenosyl-L-homocysteine + H(+)</text>
        <dbReference type="Rhea" id="RHEA:40551"/>
        <dbReference type="ChEBI" id="CHEBI:15378"/>
        <dbReference type="ChEBI" id="CHEBI:28433"/>
        <dbReference type="ChEBI" id="CHEBI:57856"/>
        <dbReference type="ChEBI" id="CHEBI:59789"/>
        <dbReference type="ChEBI" id="CHEBI:87844"/>
        <dbReference type="EC" id="2.1.1.329"/>
    </reaction>
</comment>
<dbReference type="PROSITE" id="PS51608">
    <property type="entry name" value="SAM_MT_UBIE"/>
    <property type="match status" value="1"/>
</dbReference>
<dbReference type="GO" id="GO:0032259">
    <property type="term" value="P:methylation"/>
    <property type="evidence" value="ECO:0007669"/>
    <property type="project" value="UniProtKB-KW"/>
</dbReference>
<evidence type="ECO:0000256" key="3">
    <source>
        <dbReference type="ARBA" id="ARBA00022691"/>
    </source>
</evidence>
<keyword evidence="1 4" id="KW-0489">Methyltransferase</keyword>
<evidence type="ECO:0000256" key="1">
    <source>
        <dbReference type="ARBA" id="ARBA00022603"/>
    </source>
</evidence>
<organism evidence="5 6">
    <name type="scientific">Hevea brasiliensis</name>
    <name type="common">Para rubber tree</name>
    <name type="synonym">Siphonia brasiliensis</name>
    <dbReference type="NCBI Taxonomy" id="3981"/>
    <lineage>
        <taxon>Eukaryota</taxon>
        <taxon>Viridiplantae</taxon>
        <taxon>Streptophyta</taxon>
        <taxon>Embryophyta</taxon>
        <taxon>Tracheophyta</taxon>
        <taxon>Spermatophyta</taxon>
        <taxon>Magnoliopsida</taxon>
        <taxon>eudicotyledons</taxon>
        <taxon>Gunneridae</taxon>
        <taxon>Pentapetalae</taxon>
        <taxon>rosids</taxon>
        <taxon>fabids</taxon>
        <taxon>Malpighiales</taxon>
        <taxon>Euphorbiaceae</taxon>
        <taxon>Crotonoideae</taxon>
        <taxon>Micrandreae</taxon>
        <taxon>Hevea</taxon>
    </lineage>
</organism>
<comment type="function">
    <text evidence="4">Involved in the biosynthesis of phylloquinone (vitamin K1). Methyltransferase required for the conversion of 2-phytyl-1,4-beta-naphthoquinol to phylloquinol.</text>
</comment>
<dbReference type="Proteomes" id="UP000467840">
    <property type="component" value="Chromosome 3"/>
</dbReference>
<evidence type="ECO:0000256" key="2">
    <source>
        <dbReference type="ARBA" id="ARBA00022679"/>
    </source>
</evidence>
<dbReference type="Gene3D" id="3.40.50.150">
    <property type="entry name" value="Vaccinia Virus protein VP39"/>
    <property type="match status" value="1"/>
</dbReference>
<keyword evidence="2 4" id="KW-0808">Transferase</keyword>
<dbReference type="HAMAP" id="MF_01982">
    <property type="entry name" value="MenG_phylloquinone_subfam"/>
    <property type="match status" value="1"/>
</dbReference>
<dbReference type="PANTHER" id="PTHR43591:SF24">
    <property type="entry name" value="2-METHOXY-6-POLYPRENYL-1,4-BENZOQUINOL METHYLASE, MITOCHONDRIAL"/>
    <property type="match status" value="1"/>
</dbReference>
<dbReference type="NCBIfam" id="NF001244">
    <property type="entry name" value="PRK00216.1-5"/>
    <property type="match status" value="1"/>
</dbReference>
<keyword evidence="4" id="KW-0934">Plastid</keyword>
<comment type="subcellular location">
    <subcellularLocation>
        <location evidence="4">Plastid</location>
        <location evidence="4">Chloroplast</location>
    </subcellularLocation>
</comment>
<keyword evidence="4" id="KW-0150">Chloroplast</keyword>
<proteinExistence type="inferred from homology"/>
<dbReference type="AlphaFoldDB" id="A0A6A6KE59"/>
<dbReference type="GO" id="GO:0042372">
    <property type="term" value="P:phylloquinone biosynthetic process"/>
    <property type="evidence" value="ECO:0007669"/>
    <property type="project" value="UniProtKB-UniRule"/>
</dbReference>
<dbReference type="CDD" id="cd02440">
    <property type="entry name" value="AdoMet_MTases"/>
    <property type="match status" value="1"/>
</dbReference>